<feature type="transmembrane region" description="Helical" evidence="1">
    <location>
        <begin position="110"/>
        <end position="132"/>
    </location>
</feature>
<evidence type="ECO:0000256" key="1">
    <source>
        <dbReference type="SAM" id="Phobius"/>
    </source>
</evidence>
<gene>
    <name evidence="3" type="ORF">DFJ66_0066</name>
</gene>
<dbReference type="Pfam" id="PF02517">
    <property type="entry name" value="Rce1-like"/>
    <property type="match status" value="1"/>
</dbReference>
<keyword evidence="4" id="KW-1185">Reference proteome</keyword>
<dbReference type="AlphaFoldDB" id="A0A495WYK2"/>
<feature type="transmembrane region" description="Helical" evidence="1">
    <location>
        <begin position="66"/>
        <end position="89"/>
    </location>
</feature>
<protein>
    <recommendedName>
        <fullName evidence="2">CAAX prenyl protease 2/Lysostaphin resistance protein A-like domain-containing protein</fullName>
    </recommendedName>
</protein>
<keyword evidence="1" id="KW-1133">Transmembrane helix</keyword>
<proteinExistence type="predicted"/>
<sequence length="259" mass="26828">MMVQEGMTAEGAGVEGTRVDPPVSGARSGWRLLAVFLVAELVWFAVSVGVLVVSGAGDDRIPVGTLLVVLVVPTAVAALVGLAGAALVGSGARQGRVGRTLAWRWSGKDFGIGLLVGVGGLLVTIPAATVWTSLVGEDASSAVGEAFEGRHLAAPAAVVMFLAVWLVAPLGEEVLFRGVLWRALEQWGWNRWVVFGTTSVVFAVAHMELLRTPLLLVVSLPVGFARLITGNLLASVVAHQANNFLPALGLLLLTTGTPA</sequence>
<feature type="transmembrane region" description="Helical" evidence="1">
    <location>
        <begin position="192"/>
        <end position="209"/>
    </location>
</feature>
<dbReference type="Proteomes" id="UP000272729">
    <property type="component" value="Unassembled WGS sequence"/>
</dbReference>
<feature type="transmembrane region" description="Helical" evidence="1">
    <location>
        <begin position="152"/>
        <end position="171"/>
    </location>
</feature>
<keyword evidence="1" id="KW-0472">Membrane</keyword>
<reference evidence="3 4" key="1">
    <citation type="submission" date="2018-10" db="EMBL/GenBank/DDBJ databases">
        <title>Sequencing the genomes of 1000 actinobacteria strains.</title>
        <authorList>
            <person name="Klenk H.-P."/>
        </authorList>
    </citation>
    <scope>NUCLEOTIDE SEQUENCE [LARGE SCALE GENOMIC DNA]</scope>
    <source>
        <strain evidence="3 4">DSM 43911</strain>
    </source>
</reference>
<dbReference type="GO" id="GO:0080120">
    <property type="term" value="P:CAAX-box protein maturation"/>
    <property type="evidence" value="ECO:0007669"/>
    <property type="project" value="UniProtKB-ARBA"/>
</dbReference>
<keyword evidence="1" id="KW-0812">Transmembrane</keyword>
<dbReference type="GO" id="GO:0004175">
    <property type="term" value="F:endopeptidase activity"/>
    <property type="evidence" value="ECO:0007669"/>
    <property type="project" value="UniProtKB-ARBA"/>
</dbReference>
<feature type="transmembrane region" description="Helical" evidence="1">
    <location>
        <begin position="215"/>
        <end position="238"/>
    </location>
</feature>
<dbReference type="InterPro" id="IPR003675">
    <property type="entry name" value="Rce1/LyrA-like_dom"/>
</dbReference>
<feature type="transmembrane region" description="Helical" evidence="1">
    <location>
        <begin position="32"/>
        <end position="54"/>
    </location>
</feature>
<name>A0A495WYK2_9PSEU</name>
<evidence type="ECO:0000313" key="3">
    <source>
        <dbReference type="EMBL" id="RKT66901.1"/>
    </source>
</evidence>
<evidence type="ECO:0000259" key="2">
    <source>
        <dbReference type="Pfam" id="PF02517"/>
    </source>
</evidence>
<feature type="domain" description="CAAX prenyl protease 2/Lysostaphin resistance protein A-like" evidence="2">
    <location>
        <begin position="156"/>
        <end position="245"/>
    </location>
</feature>
<evidence type="ECO:0000313" key="4">
    <source>
        <dbReference type="Proteomes" id="UP000272729"/>
    </source>
</evidence>
<dbReference type="EMBL" id="RBXR01000001">
    <property type="protein sequence ID" value="RKT66901.1"/>
    <property type="molecule type" value="Genomic_DNA"/>
</dbReference>
<accession>A0A495WYK2</accession>
<organism evidence="3 4">
    <name type="scientific">Saccharothrix variisporea</name>
    <dbReference type="NCBI Taxonomy" id="543527"/>
    <lineage>
        <taxon>Bacteria</taxon>
        <taxon>Bacillati</taxon>
        <taxon>Actinomycetota</taxon>
        <taxon>Actinomycetes</taxon>
        <taxon>Pseudonocardiales</taxon>
        <taxon>Pseudonocardiaceae</taxon>
        <taxon>Saccharothrix</taxon>
    </lineage>
</organism>
<comment type="caution">
    <text evidence="3">The sequence shown here is derived from an EMBL/GenBank/DDBJ whole genome shotgun (WGS) entry which is preliminary data.</text>
</comment>